<reference evidence="4" key="1">
    <citation type="journal article" date="2019" name="Int. J. Syst. Evol. Microbiol.">
        <title>The Global Catalogue of Microorganisms (GCM) 10K type strain sequencing project: providing services to taxonomists for standard genome sequencing and annotation.</title>
        <authorList>
            <consortium name="The Broad Institute Genomics Platform"/>
            <consortium name="The Broad Institute Genome Sequencing Center for Infectious Disease"/>
            <person name="Wu L."/>
            <person name="Ma J."/>
        </authorList>
    </citation>
    <scope>NUCLEOTIDE SEQUENCE [LARGE SCALE GENOMIC DNA]</scope>
    <source>
        <strain evidence="4">JCM 17975</strain>
    </source>
</reference>
<sequence length="416" mass="43276">MAHYEHIGYDPTPGEHEVVGGMSDDLTAGHETIRRIHFLLSNINEGEWAGSVAMAFRSTMSDDFAPKVSEVEKAFEQAATALATWAGKLSHFRTDADGLNHRLGVAKAELEAARSSYYGAEDPTRPGDDATEAEQDEYQADQRSRQQTAENMSSAQGVVDGIWSEIEVLVGSYATAAQALLSAFETAAALAPDDPSWWDKAVDWAGDQVDAIKDGFAAIGDIILEWAAEHAGLLNSLSNILSIGSMIAGFASLIPGPWSPFLAGLSVGLGAASTLAGFLSAAGQGGSWSAGLTPGVIVGAIGTALGAGAVFATFRGVASAATAAGRVAPTFGQFMNPMSRVGTSAVAAFPGFFSMAARGGTIATTAELGWRALDVTIDQATWIVTNPLGVMNMGWSVERDGDGALLANTLENQEAR</sequence>
<accession>A0ABP8XQH3</accession>
<feature type="transmembrane region" description="Helical" evidence="2">
    <location>
        <begin position="261"/>
        <end position="283"/>
    </location>
</feature>
<dbReference type="Proteomes" id="UP001500843">
    <property type="component" value="Unassembled WGS sequence"/>
</dbReference>
<evidence type="ECO:0000256" key="2">
    <source>
        <dbReference type="SAM" id="Phobius"/>
    </source>
</evidence>
<keyword evidence="2" id="KW-1133">Transmembrane helix</keyword>
<feature type="region of interest" description="Disordered" evidence="1">
    <location>
        <begin position="115"/>
        <end position="154"/>
    </location>
</feature>
<feature type="transmembrane region" description="Helical" evidence="2">
    <location>
        <begin position="233"/>
        <end position="254"/>
    </location>
</feature>
<keyword evidence="2" id="KW-0812">Transmembrane</keyword>
<keyword evidence="4" id="KW-1185">Reference proteome</keyword>
<proteinExistence type="predicted"/>
<evidence type="ECO:0000313" key="4">
    <source>
        <dbReference type="Proteomes" id="UP001500843"/>
    </source>
</evidence>
<keyword evidence="2" id="KW-0472">Membrane</keyword>
<evidence type="ECO:0008006" key="5">
    <source>
        <dbReference type="Google" id="ProtNLM"/>
    </source>
</evidence>
<feature type="compositionally biased region" description="Polar residues" evidence="1">
    <location>
        <begin position="145"/>
        <end position="154"/>
    </location>
</feature>
<gene>
    <name evidence="3" type="ORF">GCM10023198_38950</name>
</gene>
<comment type="caution">
    <text evidence="3">The sequence shown here is derived from an EMBL/GenBank/DDBJ whole genome shotgun (WGS) entry which is preliminary data.</text>
</comment>
<dbReference type="RefSeq" id="WP_253874266.1">
    <property type="nucleotide sequence ID" value="NZ_BAABHM010000017.1"/>
</dbReference>
<dbReference type="EMBL" id="BAABHM010000017">
    <property type="protein sequence ID" value="GAA4712324.1"/>
    <property type="molecule type" value="Genomic_DNA"/>
</dbReference>
<name>A0ABP8XQH3_9MICO</name>
<organism evidence="3 4">
    <name type="scientific">Promicromonospora umidemergens</name>
    <dbReference type="NCBI Taxonomy" id="629679"/>
    <lineage>
        <taxon>Bacteria</taxon>
        <taxon>Bacillati</taxon>
        <taxon>Actinomycetota</taxon>
        <taxon>Actinomycetes</taxon>
        <taxon>Micrococcales</taxon>
        <taxon>Promicromonosporaceae</taxon>
        <taxon>Promicromonospora</taxon>
    </lineage>
</organism>
<evidence type="ECO:0000313" key="3">
    <source>
        <dbReference type="EMBL" id="GAA4712324.1"/>
    </source>
</evidence>
<feature type="compositionally biased region" description="Acidic residues" evidence="1">
    <location>
        <begin position="129"/>
        <end position="139"/>
    </location>
</feature>
<protein>
    <recommendedName>
        <fullName evidence="5">WXG100 family type VII secretion target</fullName>
    </recommendedName>
</protein>
<evidence type="ECO:0000256" key="1">
    <source>
        <dbReference type="SAM" id="MobiDB-lite"/>
    </source>
</evidence>
<feature type="transmembrane region" description="Helical" evidence="2">
    <location>
        <begin position="295"/>
        <end position="314"/>
    </location>
</feature>